<accession>A0A9X3B982</accession>
<evidence type="ECO:0000259" key="8">
    <source>
        <dbReference type="Pfam" id="PF00155"/>
    </source>
</evidence>
<reference evidence="9" key="1">
    <citation type="submission" date="2022-08" db="EMBL/GenBank/DDBJ databases">
        <title>Chelativorans sichuanense sp. nov., a paraffin oil-degrading bacterium isolated from a mixture of oil-based drill cuttings and paddy soil.</title>
        <authorList>
            <person name="Yu J."/>
            <person name="Liu H."/>
            <person name="Chen Q."/>
        </authorList>
    </citation>
    <scope>NUCLEOTIDE SEQUENCE</scope>
    <source>
        <strain evidence="9">SCAU 2101</strain>
    </source>
</reference>
<dbReference type="PANTHER" id="PTHR46383:SF2">
    <property type="entry name" value="AMINOTRANSFERASE"/>
    <property type="match status" value="1"/>
</dbReference>
<evidence type="ECO:0000256" key="6">
    <source>
        <dbReference type="ARBA" id="ARBA00049185"/>
    </source>
</evidence>
<sequence length="396" mass="43369">MLSVKPSTGLEGFLRAEARSAPHSGIVAVAEHARGRPGVIPLWVGEGDLPTPDFIREAAAESLAAGHTFYTWQGGIPELRAALARYYERTFGRPFVPEEFIVTGGGMQAIQLALQAVAGAGEEIVYCSPAWPNISAAFAIPGGRPVPVELDFSENGWSLDFDRVEAAITPRTRALFVNTPANPTGWTADHETLKALLDLARRRGLWIIADEIYTKFFYSGARAPSFIDIASDEDRIIYVNSFSKNWAMTGWRIGWVRIHPSLGQVFENLVQYSTSGVAEFMQRGAVAALDHGDGFVAEQVERARIGRDVLGKILGETGRIRLTRPDGAFYLFFAIDGIGNSHDMAVRIVDETGVGLAPGTAFGKGGEQFFRLCFNRRTDHIEEAAERLVVWIRKTG</sequence>
<keyword evidence="4 7" id="KW-0808">Transferase</keyword>
<evidence type="ECO:0000256" key="2">
    <source>
        <dbReference type="ARBA" id="ARBA00007441"/>
    </source>
</evidence>
<dbReference type="GO" id="GO:0004069">
    <property type="term" value="F:L-aspartate:2-oxoglutarate aminotransferase activity"/>
    <property type="evidence" value="ECO:0007669"/>
    <property type="project" value="UniProtKB-EC"/>
</dbReference>
<keyword evidence="10" id="KW-1185">Reference proteome</keyword>
<dbReference type="InterPro" id="IPR015421">
    <property type="entry name" value="PyrdxlP-dep_Trfase_major"/>
</dbReference>
<dbReference type="Gene3D" id="3.40.640.10">
    <property type="entry name" value="Type I PLP-dependent aspartate aminotransferase-like (Major domain)"/>
    <property type="match status" value="1"/>
</dbReference>
<organism evidence="9 10">
    <name type="scientific">Chelativorans petroleitrophicus</name>
    <dbReference type="NCBI Taxonomy" id="2975484"/>
    <lineage>
        <taxon>Bacteria</taxon>
        <taxon>Pseudomonadati</taxon>
        <taxon>Pseudomonadota</taxon>
        <taxon>Alphaproteobacteria</taxon>
        <taxon>Hyphomicrobiales</taxon>
        <taxon>Phyllobacteriaceae</taxon>
        <taxon>Chelativorans</taxon>
    </lineage>
</organism>
<dbReference type="GO" id="GO:0006520">
    <property type="term" value="P:amino acid metabolic process"/>
    <property type="evidence" value="ECO:0007669"/>
    <property type="project" value="InterPro"/>
</dbReference>
<dbReference type="Proteomes" id="UP001149009">
    <property type="component" value="Unassembled WGS sequence"/>
</dbReference>
<evidence type="ECO:0000313" key="9">
    <source>
        <dbReference type="EMBL" id="MCT8989961.1"/>
    </source>
</evidence>
<dbReference type="PROSITE" id="PS00105">
    <property type="entry name" value="AA_TRANSFER_CLASS_1"/>
    <property type="match status" value="1"/>
</dbReference>
<feature type="domain" description="Aminotransferase class I/classII large" evidence="8">
    <location>
        <begin position="39"/>
        <end position="388"/>
    </location>
</feature>
<dbReference type="InterPro" id="IPR015422">
    <property type="entry name" value="PyrdxlP-dep_Trfase_small"/>
</dbReference>
<dbReference type="Gene3D" id="3.90.1150.10">
    <property type="entry name" value="Aspartate Aminotransferase, domain 1"/>
    <property type="match status" value="1"/>
</dbReference>
<dbReference type="Pfam" id="PF00155">
    <property type="entry name" value="Aminotran_1_2"/>
    <property type="match status" value="1"/>
</dbReference>
<dbReference type="RefSeq" id="WP_261514814.1">
    <property type="nucleotide sequence ID" value="NZ_JAODNV010000007.1"/>
</dbReference>
<dbReference type="EMBL" id="JAODNV010000007">
    <property type="protein sequence ID" value="MCT8989961.1"/>
    <property type="molecule type" value="Genomic_DNA"/>
</dbReference>
<evidence type="ECO:0000256" key="4">
    <source>
        <dbReference type="ARBA" id="ARBA00022679"/>
    </source>
</evidence>
<evidence type="ECO:0000313" key="10">
    <source>
        <dbReference type="Proteomes" id="UP001149009"/>
    </source>
</evidence>
<keyword evidence="5" id="KW-0663">Pyridoxal phosphate</keyword>
<gene>
    <name evidence="9" type="ORF">NYR54_06585</name>
</gene>
<dbReference type="PANTHER" id="PTHR46383">
    <property type="entry name" value="ASPARTATE AMINOTRANSFERASE"/>
    <property type="match status" value="1"/>
</dbReference>
<dbReference type="InterPro" id="IPR004838">
    <property type="entry name" value="NHTrfase_class1_PyrdxlP-BS"/>
</dbReference>
<protein>
    <recommendedName>
        <fullName evidence="7">Aminotransferase</fullName>
        <ecNumber evidence="7">2.6.1.-</ecNumber>
    </recommendedName>
</protein>
<evidence type="ECO:0000256" key="7">
    <source>
        <dbReference type="RuleBase" id="RU000481"/>
    </source>
</evidence>
<comment type="similarity">
    <text evidence="2 7">Belongs to the class-I pyridoxal-phosphate-dependent aminotransferase family.</text>
</comment>
<evidence type="ECO:0000256" key="5">
    <source>
        <dbReference type="ARBA" id="ARBA00022898"/>
    </source>
</evidence>
<proteinExistence type="inferred from homology"/>
<comment type="caution">
    <text evidence="9">The sequence shown here is derived from an EMBL/GenBank/DDBJ whole genome shotgun (WGS) entry which is preliminary data.</text>
</comment>
<dbReference type="InterPro" id="IPR015424">
    <property type="entry name" value="PyrdxlP-dep_Trfase"/>
</dbReference>
<keyword evidence="3 7" id="KW-0032">Aminotransferase</keyword>
<comment type="cofactor">
    <cofactor evidence="1 7">
        <name>pyridoxal 5'-phosphate</name>
        <dbReference type="ChEBI" id="CHEBI:597326"/>
    </cofactor>
</comment>
<comment type="catalytic activity">
    <reaction evidence="6">
        <text>L-aspartate + 2-oxoglutarate = oxaloacetate + L-glutamate</text>
        <dbReference type="Rhea" id="RHEA:21824"/>
        <dbReference type="ChEBI" id="CHEBI:16452"/>
        <dbReference type="ChEBI" id="CHEBI:16810"/>
        <dbReference type="ChEBI" id="CHEBI:29985"/>
        <dbReference type="ChEBI" id="CHEBI:29991"/>
        <dbReference type="EC" id="2.6.1.1"/>
    </reaction>
</comment>
<dbReference type="SUPFAM" id="SSF53383">
    <property type="entry name" value="PLP-dependent transferases"/>
    <property type="match status" value="1"/>
</dbReference>
<dbReference type="NCBIfam" id="NF004770">
    <property type="entry name" value="PRK06108.1"/>
    <property type="match status" value="1"/>
</dbReference>
<evidence type="ECO:0000256" key="3">
    <source>
        <dbReference type="ARBA" id="ARBA00022576"/>
    </source>
</evidence>
<dbReference type="GO" id="GO:0030170">
    <property type="term" value="F:pyridoxal phosphate binding"/>
    <property type="evidence" value="ECO:0007669"/>
    <property type="project" value="InterPro"/>
</dbReference>
<dbReference type="CDD" id="cd00609">
    <property type="entry name" value="AAT_like"/>
    <property type="match status" value="1"/>
</dbReference>
<name>A0A9X3B982_9HYPH</name>
<dbReference type="AlphaFoldDB" id="A0A9X3B982"/>
<evidence type="ECO:0000256" key="1">
    <source>
        <dbReference type="ARBA" id="ARBA00001933"/>
    </source>
</evidence>
<dbReference type="EC" id="2.6.1.-" evidence="7"/>
<dbReference type="InterPro" id="IPR004839">
    <property type="entry name" value="Aminotransferase_I/II_large"/>
</dbReference>
<dbReference type="InterPro" id="IPR050596">
    <property type="entry name" value="AspAT/PAT-like"/>
</dbReference>